<keyword evidence="2" id="KW-1185">Reference proteome</keyword>
<gene>
    <name evidence="1" type="ORF">NTG6680_1329</name>
</gene>
<proteinExistence type="predicted"/>
<reference evidence="1 2" key="1">
    <citation type="submission" date="2021-10" db="EMBL/GenBank/DDBJ databases">
        <authorList>
            <person name="Koch H."/>
        </authorList>
    </citation>
    <scope>NUCLEOTIDE SEQUENCE [LARGE SCALE GENOMIC DNA]</scope>
    <source>
        <strain evidence="1">6680</strain>
    </source>
</reference>
<dbReference type="InterPro" id="IPR036278">
    <property type="entry name" value="Sialidase_sf"/>
</dbReference>
<dbReference type="CDD" id="cd15482">
    <property type="entry name" value="Sialidase_non-viral"/>
    <property type="match status" value="1"/>
</dbReference>
<evidence type="ECO:0000313" key="2">
    <source>
        <dbReference type="Proteomes" id="UP000839052"/>
    </source>
</evidence>
<keyword evidence="1" id="KW-0449">Lipoprotein</keyword>
<organism evidence="1 2">
    <name type="scientific">Candidatus Nitrotoga arctica</name>
    <dbReference type="NCBI Taxonomy" id="453162"/>
    <lineage>
        <taxon>Bacteria</taxon>
        <taxon>Pseudomonadati</taxon>
        <taxon>Pseudomonadota</taxon>
        <taxon>Betaproteobacteria</taxon>
        <taxon>Nitrosomonadales</taxon>
        <taxon>Gallionellaceae</taxon>
        <taxon>Candidatus Nitrotoga</taxon>
    </lineage>
</organism>
<evidence type="ECO:0000313" key="1">
    <source>
        <dbReference type="EMBL" id="CAG9932582.1"/>
    </source>
</evidence>
<dbReference type="SUPFAM" id="SSF50939">
    <property type="entry name" value="Sialidases"/>
    <property type="match status" value="1"/>
</dbReference>
<dbReference type="RefSeq" id="WP_239796495.1">
    <property type="nucleotide sequence ID" value="NZ_OU912926.1"/>
</dbReference>
<sequence length="390" mass="43090">MAADHSGHGSAHPQDMAKIWKTALARQPLAVTATFDTSGKLWQASVKDGHVMVSQSDNQGKTFSTPVPVNPESELVAAVGENRPKILVGSNGNIYISYTRNLETPFAGNIRFSRSVDGGKSFSAPITVNNNLDPITHSFDAMGVNARGQIYIVWLDKRDISIATKNGAKYSGLAIYYAISDDEGKTFHTNIKAADHSCECCRVAMAMDKDGTPIIVWRHIFGKNIRDHAMMRLDSKSQPIRLSYENWEVDACPHHGPAISIANDGNYHFVWFSNSLEQHGLFYSHSSDQGKHFSRPLNFGNFQAQASHPYILSLGPRVFITWKEFDGMATGIYLIHSIDGGNLWSAPKKIASTTGTSDYPFLISDGNKNYLSWNTDKEGYRLINLAETAQ</sequence>
<dbReference type="Gene3D" id="2.120.10.10">
    <property type="match status" value="2"/>
</dbReference>
<name>A0ABM8YYJ2_9PROT</name>
<dbReference type="Proteomes" id="UP000839052">
    <property type="component" value="Chromosome"/>
</dbReference>
<protein>
    <submittedName>
        <fullName evidence="1">Lipoprotein</fullName>
    </submittedName>
</protein>
<accession>A0ABM8YYJ2</accession>
<dbReference type="EMBL" id="OU912926">
    <property type="protein sequence ID" value="CAG9932582.1"/>
    <property type="molecule type" value="Genomic_DNA"/>
</dbReference>